<feature type="compositionally biased region" description="Basic and acidic residues" evidence="1">
    <location>
        <begin position="57"/>
        <end position="68"/>
    </location>
</feature>
<feature type="region of interest" description="Disordered" evidence="1">
    <location>
        <begin position="44"/>
        <end position="68"/>
    </location>
</feature>
<dbReference type="KEGG" id="mdr:MDOR_36110"/>
<name>A0A7I7VXS1_9MYCO</name>
<gene>
    <name evidence="2" type="ORF">MDOR_36110</name>
</gene>
<feature type="region of interest" description="Disordered" evidence="1">
    <location>
        <begin position="1"/>
        <end position="29"/>
    </location>
</feature>
<evidence type="ECO:0000313" key="2">
    <source>
        <dbReference type="EMBL" id="BBZ09442.1"/>
    </source>
</evidence>
<evidence type="ECO:0000313" key="3">
    <source>
        <dbReference type="Proteomes" id="UP000467201"/>
    </source>
</evidence>
<reference evidence="2 3" key="1">
    <citation type="journal article" date="2019" name="Emerg. Microbes Infect.">
        <title>Comprehensive subspecies identification of 175 nontuberculous mycobacteria species based on 7547 genomic profiles.</title>
        <authorList>
            <person name="Matsumoto Y."/>
            <person name="Kinjo T."/>
            <person name="Motooka D."/>
            <person name="Nabeya D."/>
            <person name="Jung N."/>
            <person name="Uechi K."/>
            <person name="Horii T."/>
            <person name="Iida T."/>
            <person name="Fujita J."/>
            <person name="Nakamura S."/>
        </authorList>
    </citation>
    <scope>NUCLEOTIDE SEQUENCE [LARGE SCALE GENOMIC DNA]</scope>
    <source>
        <strain evidence="2 3">JCM 12405</strain>
    </source>
</reference>
<dbReference type="AlphaFoldDB" id="A0A7I7VXS1"/>
<dbReference type="Proteomes" id="UP000467201">
    <property type="component" value="Chromosome"/>
</dbReference>
<sequence>MGRRAVEERDIDVDPTEAAGTEETAEPSADDEYFRAAVEHGHSVPVLPGVDSAPNGERCRDGSAKQAR</sequence>
<accession>A0A7I7VXS1</accession>
<dbReference type="EMBL" id="AP022605">
    <property type="protein sequence ID" value="BBZ09442.1"/>
    <property type="molecule type" value="Genomic_DNA"/>
</dbReference>
<organism evidence="2 3">
    <name type="scientific">Mycolicibacterium doricum</name>
    <dbReference type="NCBI Taxonomy" id="126673"/>
    <lineage>
        <taxon>Bacteria</taxon>
        <taxon>Bacillati</taxon>
        <taxon>Actinomycetota</taxon>
        <taxon>Actinomycetes</taxon>
        <taxon>Mycobacteriales</taxon>
        <taxon>Mycobacteriaceae</taxon>
        <taxon>Mycolicibacterium</taxon>
    </lineage>
</organism>
<evidence type="ECO:0000256" key="1">
    <source>
        <dbReference type="SAM" id="MobiDB-lite"/>
    </source>
</evidence>
<protein>
    <submittedName>
        <fullName evidence="2">Uncharacterized protein</fullName>
    </submittedName>
</protein>
<proteinExistence type="predicted"/>